<sequence length="145" mass="14589">MTAARTERPSNVLLAVMSAVVAFADGVLAVLGATAWLGYRDGGFSGAEAAPFIVMGVSAAVGGVLALLAMIAFLRGRRGQGLARALVNLAWLRLGAVVIALAVVALTHSAATVAVFSMFGIAVAVGDAVGGLIVTGAALRRTRDR</sequence>
<keyword evidence="3" id="KW-0808">Transferase</keyword>
<feature type="transmembrane region" description="Helical" evidence="1">
    <location>
        <begin position="113"/>
        <end position="139"/>
    </location>
</feature>
<reference evidence="3 4" key="1">
    <citation type="submission" date="2020-08" db="EMBL/GenBank/DDBJ databases">
        <title>Sequencing the genomes of 1000 actinobacteria strains.</title>
        <authorList>
            <person name="Klenk H.-P."/>
        </authorList>
    </citation>
    <scope>NUCLEOTIDE SEQUENCE [LARGE SCALE GENOMIC DNA]</scope>
    <source>
        <strain evidence="3 4">DSM 43150</strain>
    </source>
</reference>
<feature type="transmembrane region" description="Helical" evidence="1">
    <location>
        <begin position="86"/>
        <end position="107"/>
    </location>
</feature>
<keyword evidence="1" id="KW-0472">Membrane</keyword>
<accession>A0A7W7MMA0</accession>
<feature type="transmembrane region" description="Helical" evidence="1">
    <location>
        <begin position="49"/>
        <end position="74"/>
    </location>
</feature>
<comment type="caution">
    <text evidence="3">The sequence shown here is derived from an EMBL/GenBank/DDBJ whole genome shotgun (WGS) entry which is preliminary data.</text>
</comment>
<dbReference type="RefSeq" id="WP_188126593.1">
    <property type="nucleotide sequence ID" value="NZ_BOMP01000161.1"/>
</dbReference>
<dbReference type="GO" id="GO:0016740">
    <property type="term" value="F:transferase activity"/>
    <property type="evidence" value="ECO:0007669"/>
    <property type="project" value="UniProtKB-KW"/>
</dbReference>
<name>A0A7W7MMA0_9ACTN</name>
<feature type="transmembrane region" description="Helical" evidence="1">
    <location>
        <begin position="12"/>
        <end position="37"/>
    </location>
</feature>
<dbReference type="EMBL" id="BOMP01000161">
    <property type="protein sequence ID" value="GIE45391.1"/>
    <property type="molecule type" value="Genomic_DNA"/>
</dbReference>
<keyword evidence="1" id="KW-0812">Transmembrane</keyword>
<dbReference type="EMBL" id="JACHNC010000001">
    <property type="protein sequence ID" value="MBB4755146.1"/>
    <property type="molecule type" value="Genomic_DNA"/>
</dbReference>
<reference evidence="2 5" key="2">
    <citation type="submission" date="2021-01" db="EMBL/GenBank/DDBJ databases">
        <title>Whole genome shotgun sequence of Actinoplanes lobatus NBRC 12513.</title>
        <authorList>
            <person name="Komaki H."/>
            <person name="Tamura T."/>
        </authorList>
    </citation>
    <scope>NUCLEOTIDE SEQUENCE [LARGE SCALE GENOMIC DNA]</scope>
    <source>
        <strain evidence="2 5">NBRC 12513</strain>
    </source>
</reference>
<evidence type="ECO:0000256" key="1">
    <source>
        <dbReference type="SAM" id="Phobius"/>
    </source>
</evidence>
<evidence type="ECO:0000313" key="2">
    <source>
        <dbReference type="EMBL" id="GIE45391.1"/>
    </source>
</evidence>
<dbReference type="Proteomes" id="UP000590511">
    <property type="component" value="Unassembled WGS sequence"/>
</dbReference>
<protein>
    <submittedName>
        <fullName evidence="3">GNAT superfamily N-acetyltransferase</fullName>
    </submittedName>
</protein>
<proteinExistence type="predicted"/>
<dbReference type="Proteomes" id="UP000631312">
    <property type="component" value="Unassembled WGS sequence"/>
</dbReference>
<keyword evidence="5" id="KW-1185">Reference proteome</keyword>
<gene>
    <name evidence="2" type="ORF">Alo02nite_82890</name>
    <name evidence="3" type="ORF">BJ964_009307</name>
</gene>
<evidence type="ECO:0000313" key="5">
    <source>
        <dbReference type="Proteomes" id="UP000631312"/>
    </source>
</evidence>
<keyword evidence="1" id="KW-1133">Transmembrane helix</keyword>
<dbReference type="AlphaFoldDB" id="A0A7W7MMA0"/>
<evidence type="ECO:0000313" key="4">
    <source>
        <dbReference type="Proteomes" id="UP000590511"/>
    </source>
</evidence>
<evidence type="ECO:0000313" key="3">
    <source>
        <dbReference type="EMBL" id="MBB4755146.1"/>
    </source>
</evidence>
<organism evidence="3 4">
    <name type="scientific">Actinoplanes lobatus</name>
    <dbReference type="NCBI Taxonomy" id="113568"/>
    <lineage>
        <taxon>Bacteria</taxon>
        <taxon>Bacillati</taxon>
        <taxon>Actinomycetota</taxon>
        <taxon>Actinomycetes</taxon>
        <taxon>Micromonosporales</taxon>
        <taxon>Micromonosporaceae</taxon>
        <taxon>Actinoplanes</taxon>
    </lineage>
</organism>